<evidence type="ECO:0000256" key="3">
    <source>
        <dbReference type="ARBA" id="ARBA00022777"/>
    </source>
</evidence>
<dbReference type="Gene3D" id="3.40.50.300">
    <property type="entry name" value="P-loop containing nucleotide triphosphate hydrolases"/>
    <property type="match status" value="1"/>
</dbReference>
<dbReference type="InterPro" id="IPR027417">
    <property type="entry name" value="P-loop_NTPase"/>
</dbReference>
<protein>
    <recommendedName>
        <fullName evidence="8">Adenylate kinase</fullName>
    </recommendedName>
</protein>
<reference evidence="6 7" key="1">
    <citation type="submission" date="2016-07" db="EMBL/GenBank/DDBJ databases">
        <title>Pervasive Adenine N6-methylation of Active Genes in Fungi.</title>
        <authorList>
            <consortium name="DOE Joint Genome Institute"/>
            <person name="Mondo S.J."/>
            <person name="Dannebaum R.O."/>
            <person name="Kuo R.C."/>
            <person name="Labutti K."/>
            <person name="Haridas S."/>
            <person name="Kuo A."/>
            <person name="Salamov A."/>
            <person name="Ahrendt S.R."/>
            <person name="Lipzen A."/>
            <person name="Sullivan W."/>
            <person name="Andreopoulos W.B."/>
            <person name="Clum A."/>
            <person name="Lindquist E."/>
            <person name="Daum C."/>
            <person name="Ramamoorthy G.K."/>
            <person name="Gryganskyi A."/>
            <person name="Culley D."/>
            <person name="Magnuson J.K."/>
            <person name="James T.Y."/>
            <person name="O'Malley M.A."/>
            <person name="Stajich J.E."/>
            <person name="Spatafora J.W."/>
            <person name="Visel A."/>
            <person name="Grigoriev I.V."/>
        </authorList>
    </citation>
    <scope>NUCLEOTIDE SEQUENCE [LARGE SCALE GENOMIC DNA]</scope>
    <source>
        <strain evidence="6 7">CBS 931.73</strain>
    </source>
</reference>
<dbReference type="Pfam" id="PF00406">
    <property type="entry name" value="ADK"/>
    <property type="match status" value="1"/>
</dbReference>
<dbReference type="GO" id="GO:0019205">
    <property type="term" value="F:nucleobase-containing compound kinase activity"/>
    <property type="evidence" value="ECO:0007669"/>
    <property type="project" value="InterPro"/>
</dbReference>
<feature type="region of interest" description="Disordered" evidence="5">
    <location>
        <begin position="316"/>
        <end position="349"/>
    </location>
</feature>
<name>A0A1Y1Z1E1_9FUNG</name>
<keyword evidence="1 4" id="KW-0808">Transferase</keyword>
<dbReference type="InterPro" id="IPR033690">
    <property type="entry name" value="Adenylat_kinase_CS"/>
</dbReference>
<evidence type="ECO:0000256" key="5">
    <source>
        <dbReference type="SAM" id="MobiDB-lite"/>
    </source>
</evidence>
<sequence>MSRMLASHFLSYCKSAVKRSIPVASLPVRPQLNPRALGSVWPLGSMIKRGHYTEHDISTPITSSSENTCKILPKTARETFDEAWSHIEGEYGKQNLRYPTDIIWLMGAPGAGKGANTPCILKARKITNPSICMSSLLTSPEMKKLMDQGKMIEDSQVLELMFRALLDRDSNVGVLIDGFPRTETQVSCLKYFYDKLVELHEQFKYTPLANRFRMPSFSIAVLYVDEEISIARQLKRGKQIREHNEKVRKTGVGQLLEERATDFDEEIVRKRYQVFTQHYSALMELGKYFPFHLVNASSTLEDVTRQFNALLDPTSISDQNADINTSPFKPTMKEHPGTQHKPYNLESHQ</sequence>
<accession>A0A1Y1Z1E1</accession>
<evidence type="ECO:0000256" key="4">
    <source>
        <dbReference type="RuleBase" id="RU003330"/>
    </source>
</evidence>
<gene>
    <name evidence="6" type="ORF">K493DRAFT_276122</name>
</gene>
<dbReference type="PROSITE" id="PS00113">
    <property type="entry name" value="ADENYLATE_KINASE"/>
    <property type="match status" value="1"/>
</dbReference>
<dbReference type="InterPro" id="IPR000850">
    <property type="entry name" value="Adenylat/UMP-CMP_kin"/>
</dbReference>
<dbReference type="SUPFAM" id="SSF52540">
    <property type="entry name" value="P-loop containing nucleoside triphosphate hydrolases"/>
    <property type="match status" value="1"/>
</dbReference>
<comment type="caution">
    <text evidence="6">The sequence shown here is derived from an EMBL/GenBank/DDBJ whole genome shotgun (WGS) entry which is preliminary data.</text>
</comment>
<dbReference type="GO" id="GO:0005524">
    <property type="term" value="F:ATP binding"/>
    <property type="evidence" value="ECO:0007669"/>
    <property type="project" value="InterPro"/>
</dbReference>
<dbReference type="CDD" id="cd01428">
    <property type="entry name" value="ADK"/>
    <property type="match status" value="1"/>
</dbReference>
<evidence type="ECO:0000256" key="1">
    <source>
        <dbReference type="ARBA" id="ARBA00022679"/>
    </source>
</evidence>
<keyword evidence="7" id="KW-1185">Reference proteome</keyword>
<dbReference type="GO" id="GO:0006139">
    <property type="term" value="P:nucleobase-containing compound metabolic process"/>
    <property type="evidence" value="ECO:0007669"/>
    <property type="project" value="InterPro"/>
</dbReference>
<comment type="similarity">
    <text evidence="4">Belongs to the adenylate kinase family.</text>
</comment>
<dbReference type="AlphaFoldDB" id="A0A1Y1Z1E1"/>
<keyword evidence="2" id="KW-0547">Nucleotide-binding</keyword>
<keyword evidence="3 4" id="KW-0418">Kinase</keyword>
<dbReference type="STRING" id="1314790.A0A1Y1Z1E1"/>
<dbReference type="InParanoid" id="A0A1Y1Z1E1"/>
<dbReference type="OrthoDB" id="248923at2759"/>
<organism evidence="6 7">
    <name type="scientific">Basidiobolus meristosporus CBS 931.73</name>
    <dbReference type="NCBI Taxonomy" id="1314790"/>
    <lineage>
        <taxon>Eukaryota</taxon>
        <taxon>Fungi</taxon>
        <taxon>Fungi incertae sedis</taxon>
        <taxon>Zoopagomycota</taxon>
        <taxon>Entomophthoromycotina</taxon>
        <taxon>Basidiobolomycetes</taxon>
        <taxon>Basidiobolales</taxon>
        <taxon>Basidiobolaceae</taxon>
        <taxon>Basidiobolus</taxon>
    </lineage>
</organism>
<dbReference type="Proteomes" id="UP000193498">
    <property type="component" value="Unassembled WGS sequence"/>
</dbReference>
<dbReference type="EMBL" id="MCFE01000039">
    <property type="protein sequence ID" value="ORY04102.1"/>
    <property type="molecule type" value="Genomic_DNA"/>
</dbReference>
<dbReference type="PANTHER" id="PTHR23359">
    <property type="entry name" value="NUCLEOTIDE KINASE"/>
    <property type="match status" value="1"/>
</dbReference>
<dbReference type="PRINTS" id="PR00094">
    <property type="entry name" value="ADENYLTKNASE"/>
</dbReference>
<evidence type="ECO:0000313" key="7">
    <source>
        <dbReference type="Proteomes" id="UP000193498"/>
    </source>
</evidence>
<evidence type="ECO:0000313" key="6">
    <source>
        <dbReference type="EMBL" id="ORY04102.1"/>
    </source>
</evidence>
<feature type="compositionally biased region" description="Polar residues" evidence="5">
    <location>
        <begin position="316"/>
        <end position="328"/>
    </location>
</feature>
<evidence type="ECO:0000256" key="2">
    <source>
        <dbReference type="ARBA" id="ARBA00022741"/>
    </source>
</evidence>
<evidence type="ECO:0008006" key="8">
    <source>
        <dbReference type="Google" id="ProtNLM"/>
    </source>
</evidence>
<proteinExistence type="inferred from homology"/>